<sequence length="322" mass="38191">LCESSKERSEEALLLSHVEQHHHRISMLKKKEDDTQKRCRDLEQLNMELEKLRAEDAVKIKTQTQRIQYLEGRFMDLAKNHEKMIQFKNEHKKRHMQLWEENKHLRQDREALFSQAVREKEAEVLQLAAQARKLSQQLCSLQEKYSYESHRAQEREKELLEAQSQQAGAYAREVDSLKKQLQLLQERHQQAVARAEQAESQQRAQGSELQAKLERAREEKEQLLNLAMERGKALQDREQAIQKLEEKLETVEEAMQRAGRRLKKDAAAVDKDLKVQELQRQLERSKQAYNELVLRFDAYRKHSMDLLTKERALNVKLRHFVA</sequence>
<feature type="non-terminal residue" evidence="4">
    <location>
        <position position="1"/>
    </location>
</feature>
<dbReference type="Proteomes" id="UP000542358">
    <property type="component" value="Unassembled WGS sequence"/>
</dbReference>
<keyword evidence="1 2" id="KW-0175">Coiled coil</keyword>
<keyword evidence="5" id="KW-1185">Reference proteome</keyword>
<dbReference type="AlphaFoldDB" id="A0A7K6KDS1"/>
<evidence type="ECO:0000313" key="4">
    <source>
        <dbReference type="EMBL" id="NWW10569.1"/>
    </source>
</evidence>
<accession>A0A7K6KDS1</accession>
<feature type="non-terminal residue" evidence="4">
    <location>
        <position position="322"/>
    </location>
</feature>
<evidence type="ECO:0000256" key="2">
    <source>
        <dbReference type="SAM" id="Coils"/>
    </source>
</evidence>
<organism evidence="4 5">
    <name type="scientific">Oreocharis arfaki</name>
    <name type="common">tit berrypecker</name>
    <dbReference type="NCBI Taxonomy" id="979223"/>
    <lineage>
        <taxon>Eukaryota</taxon>
        <taxon>Metazoa</taxon>
        <taxon>Chordata</taxon>
        <taxon>Craniata</taxon>
        <taxon>Vertebrata</taxon>
        <taxon>Euteleostomi</taxon>
        <taxon>Archelosauria</taxon>
        <taxon>Archosauria</taxon>
        <taxon>Dinosauria</taxon>
        <taxon>Saurischia</taxon>
        <taxon>Theropoda</taxon>
        <taxon>Coelurosauria</taxon>
        <taxon>Aves</taxon>
        <taxon>Neognathae</taxon>
        <taxon>Neoaves</taxon>
        <taxon>Telluraves</taxon>
        <taxon>Australaves</taxon>
        <taxon>Passeriformes</taxon>
        <taxon>Passeroidea</taxon>
        <taxon>Paramythiidae</taxon>
        <taxon>Oreocharis</taxon>
    </lineage>
</organism>
<evidence type="ECO:0000256" key="1">
    <source>
        <dbReference type="ARBA" id="ARBA00023054"/>
    </source>
</evidence>
<dbReference type="EMBL" id="VZRR01010074">
    <property type="protein sequence ID" value="NWW10569.1"/>
    <property type="molecule type" value="Genomic_DNA"/>
</dbReference>
<gene>
    <name evidence="4" type="primary">Ccdc89</name>
    <name evidence="4" type="ORF">OREARF_R14066</name>
</gene>
<protein>
    <submittedName>
        <fullName evidence="4">CCD89 protein</fullName>
    </submittedName>
</protein>
<proteinExistence type="predicted"/>
<reference evidence="4 5" key="1">
    <citation type="submission" date="2019-09" db="EMBL/GenBank/DDBJ databases">
        <title>Bird 10,000 Genomes (B10K) Project - Family phase.</title>
        <authorList>
            <person name="Zhang G."/>
        </authorList>
    </citation>
    <scope>NUCLEOTIDE SEQUENCE [LARGE SCALE GENOMIC DNA]</scope>
    <source>
        <strain evidence="4">B10K-DU-029-42</strain>
        <tissue evidence="4">Muscle</tissue>
    </source>
</reference>
<feature type="region of interest" description="Disordered" evidence="3">
    <location>
        <begin position="193"/>
        <end position="212"/>
    </location>
</feature>
<name>A0A7K6KDS1_9PASE</name>
<evidence type="ECO:0000256" key="3">
    <source>
        <dbReference type="SAM" id="MobiDB-lite"/>
    </source>
</evidence>
<feature type="coiled-coil region" evidence="2">
    <location>
        <begin position="25"/>
        <end position="55"/>
    </location>
</feature>
<comment type="caution">
    <text evidence="4">The sequence shown here is derived from an EMBL/GenBank/DDBJ whole genome shotgun (WGS) entry which is preliminary data.</text>
</comment>
<dbReference type="PANTHER" id="PTHR34768:SF2">
    <property type="entry name" value="COILED-COIL DOMAIN CONTAINING 89"/>
    <property type="match status" value="1"/>
</dbReference>
<dbReference type="InterPro" id="IPR043450">
    <property type="entry name" value="CCDC89-like"/>
</dbReference>
<dbReference type="PANTHER" id="PTHR34768">
    <property type="entry name" value="COILED-COIL DOMAIN-CONTAINING PROTEIN 89"/>
    <property type="match status" value="1"/>
</dbReference>
<feature type="compositionally biased region" description="Low complexity" evidence="3">
    <location>
        <begin position="193"/>
        <end position="205"/>
    </location>
</feature>
<evidence type="ECO:0000313" key="5">
    <source>
        <dbReference type="Proteomes" id="UP000542358"/>
    </source>
</evidence>